<evidence type="ECO:0000313" key="1">
    <source>
        <dbReference type="EMBL" id="MBB5189388.1"/>
    </source>
</evidence>
<dbReference type="RefSeq" id="WP_184096456.1">
    <property type="nucleotide sequence ID" value="NZ_JACHHN010000001.1"/>
</dbReference>
<keyword evidence="2" id="KW-1185">Reference proteome</keyword>
<evidence type="ECO:0000313" key="2">
    <source>
        <dbReference type="Proteomes" id="UP000543030"/>
    </source>
</evidence>
<dbReference type="Proteomes" id="UP000543030">
    <property type="component" value="Unassembled WGS sequence"/>
</dbReference>
<proteinExistence type="predicted"/>
<comment type="caution">
    <text evidence="1">The sequence shown here is derived from an EMBL/GenBank/DDBJ whole genome shotgun (WGS) entry which is preliminary data.</text>
</comment>
<name>A0A840RA28_9NEIS</name>
<sequence>MAVTSRPSAPRLILPVDPATGRRPGVPYLPDWCTAAQISQPGYPELYDWIVLPDGHIENDPVFHHRQPPAE</sequence>
<accession>A0A840RA28</accession>
<dbReference type="EMBL" id="JACHHN010000001">
    <property type="protein sequence ID" value="MBB5189388.1"/>
    <property type="molecule type" value="Genomic_DNA"/>
</dbReference>
<reference evidence="1 2" key="1">
    <citation type="submission" date="2020-08" db="EMBL/GenBank/DDBJ databases">
        <title>Genomic Encyclopedia of Type Strains, Phase IV (KMG-IV): sequencing the most valuable type-strain genomes for metagenomic binning, comparative biology and taxonomic classification.</title>
        <authorList>
            <person name="Goeker M."/>
        </authorList>
    </citation>
    <scope>NUCLEOTIDE SEQUENCE [LARGE SCALE GENOMIC DNA]</scope>
    <source>
        <strain evidence="1 2">DSM 18233</strain>
    </source>
</reference>
<organism evidence="1 2">
    <name type="scientific">Silvimonas terrae</name>
    <dbReference type="NCBI Taxonomy" id="300266"/>
    <lineage>
        <taxon>Bacteria</taxon>
        <taxon>Pseudomonadati</taxon>
        <taxon>Pseudomonadota</taxon>
        <taxon>Betaproteobacteria</taxon>
        <taxon>Neisseriales</taxon>
        <taxon>Chitinibacteraceae</taxon>
        <taxon>Silvimonas</taxon>
    </lineage>
</organism>
<gene>
    <name evidence="1" type="ORF">HNQ50_000098</name>
</gene>
<protein>
    <submittedName>
        <fullName evidence="1">Uncharacterized protein</fullName>
    </submittedName>
</protein>
<dbReference type="AlphaFoldDB" id="A0A840RA28"/>